<sequence>MTLPHATGYHAPVMVREVMDLLRPERGGTFLDGTLGGGGHAEALLERGPEARLYGVDRDPDALAEAGERLARFGPRFTPVRANFADAVEAAGIAPGTLDGVLLDLGISSHQIDEDARGFTFRPGAPLDMRMGQASAGESSAADLLNELDEQELANLFYRYGEEKRSRKLARIVLEMRAVEPFAISDQLLSAISRTLGPRAEAADKARIFQALRIAVNGEIQALERALESFREALAPGGVFAVLAYHSLEDRLVKNAFRDWSQECVCPPGLPVCRCRGRALGRLMTRKPMNATPEEIAANPRARSAHLRGWSAA</sequence>
<evidence type="ECO:0000256" key="6">
    <source>
        <dbReference type="HAMAP-Rule" id="MF_01007"/>
    </source>
</evidence>
<evidence type="ECO:0000256" key="1">
    <source>
        <dbReference type="ARBA" id="ARBA00010396"/>
    </source>
</evidence>
<dbReference type="InterPro" id="IPR023397">
    <property type="entry name" value="SAM-dep_MeTrfase_MraW_recog"/>
</dbReference>
<dbReference type="GO" id="GO:0005737">
    <property type="term" value="C:cytoplasm"/>
    <property type="evidence" value="ECO:0007669"/>
    <property type="project" value="UniProtKB-SubCell"/>
</dbReference>
<dbReference type="GO" id="GO:0071424">
    <property type="term" value="F:rRNA (cytosine-N4-)-methyltransferase activity"/>
    <property type="evidence" value="ECO:0007669"/>
    <property type="project" value="UniProtKB-UniRule"/>
</dbReference>
<keyword evidence="4 6" id="KW-0808">Transferase</keyword>
<evidence type="ECO:0000256" key="3">
    <source>
        <dbReference type="ARBA" id="ARBA00022603"/>
    </source>
</evidence>
<dbReference type="GO" id="GO:0070475">
    <property type="term" value="P:rRNA base methylation"/>
    <property type="evidence" value="ECO:0007669"/>
    <property type="project" value="UniProtKB-UniRule"/>
</dbReference>
<evidence type="ECO:0000313" key="7">
    <source>
        <dbReference type="EMBL" id="MBB6072813.1"/>
    </source>
</evidence>
<reference evidence="7 8" key="1">
    <citation type="submission" date="2020-08" db="EMBL/GenBank/DDBJ databases">
        <title>Genomic Encyclopedia of Type Strains, Phase IV (KMG-IV): sequencing the most valuable type-strain genomes for metagenomic binning, comparative biology and taxonomic classification.</title>
        <authorList>
            <person name="Goeker M."/>
        </authorList>
    </citation>
    <scope>NUCLEOTIDE SEQUENCE [LARGE SCALE GENOMIC DNA]</scope>
    <source>
        <strain evidence="7 8">DSM 29007</strain>
    </source>
</reference>
<keyword evidence="8" id="KW-1185">Reference proteome</keyword>
<dbReference type="PANTHER" id="PTHR11265">
    <property type="entry name" value="S-ADENOSYL-METHYLTRANSFERASE MRAW"/>
    <property type="match status" value="1"/>
</dbReference>
<proteinExistence type="inferred from homology"/>
<dbReference type="RefSeq" id="WP_205761624.1">
    <property type="nucleotide sequence ID" value="NZ_JABDTL010000001.1"/>
</dbReference>
<evidence type="ECO:0000256" key="4">
    <source>
        <dbReference type="ARBA" id="ARBA00022679"/>
    </source>
</evidence>
<dbReference type="EMBL" id="JACHIA010000018">
    <property type="protein sequence ID" value="MBB6072813.1"/>
    <property type="molecule type" value="Genomic_DNA"/>
</dbReference>
<feature type="binding site" evidence="6">
    <location>
        <begin position="38"/>
        <end position="40"/>
    </location>
    <ligand>
        <name>S-adenosyl-L-methionine</name>
        <dbReference type="ChEBI" id="CHEBI:59789"/>
    </ligand>
</feature>
<dbReference type="CDD" id="cd02440">
    <property type="entry name" value="AdoMet_MTases"/>
    <property type="match status" value="1"/>
</dbReference>
<accession>A0A841H4B5</accession>
<comment type="function">
    <text evidence="6">Specifically methylates the N4 position of cytidine in position 1402 (C1402) of 16S rRNA.</text>
</comment>
<comment type="similarity">
    <text evidence="1 6">Belongs to the methyltransferase superfamily. RsmH family.</text>
</comment>
<evidence type="ECO:0000313" key="8">
    <source>
        <dbReference type="Proteomes" id="UP000582837"/>
    </source>
</evidence>
<dbReference type="EC" id="2.1.1.199" evidence="6"/>
<dbReference type="NCBIfam" id="TIGR00006">
    <property type="entry name" value="16S rRNA (cytosine(1402)-N(4))-methyltransferase RsmH"/>
    <property type="match status" value="1"/>
</dbReference>
<keyword evidence="2 6" id="KW-0698">rRNA processing</keyword>
<evidence type="ECO:0000256" key="5">
    <source>
        <dbReference type="ARBA" id="ARBA00022691"/>
    </source>
</evidence>
<keyword evidence="3 6" id="KW-0489">Methyltransferase</keyword>
<comment type="caution">
    <text evidence="7">The sequence shown here is derived from an EMBL/GenBank/DDBJ whole genome shotgun (WGS) entry which is preliminary data.</text>
</comment>
<dbReference type="HAMAP" id="MF_01007">
    <property type="entry name" value="16SrRNA_methyltr_H"/>
    <property type="match status" value="1"/>
</dbReference>
<dbReference type="AlphaFoldDB" id="A0A841H4B5"/>
<keyword evidence="6" id="KW-0963">Cytoplasm</keyword>
<keyword evidence="5 6" id="KW-0949">S-adenosyl-L-methionine</keyword>
<protein>
    <recommendedName>
        <fullName evidence="6">Ribosomal RNA small subunit methyltransferase H</fullName>
        <ecNumber evidence="6">2.1.1.199</ecNumber>
    </recommendedName>
    <alternativeName>
        <fullName evidence="6">16S rRNA m(4)C1402 methyltransferase</fullName>
    </alternativeName>
    <alternativeName>
        <fullName evidence="6">rRNA (cytosine-N(4)-)-methyltransferase RsmH</fullName>
    </alternativeName>
</protein>
<comment type="subcellular location">
    <subcellularLocation>
        <location evidence="6">Cytoplasm</location>
    </subcellularLocation>
</comment>
<feature type="binding site" evidence="6">
    <location>
        <position position="111"/>
    </location>
    <ligand>
        <name>S-adenosyl-L-methionine</name>
        <dbReference type="ChEBI" id="CHEBI:59789"/>
    </ligand>
</feature>
<dbReference type="Pfam" id="PF01795">
    <property type="entry name" value="Methyltransf_5"/>
    <property type="match status" value="1"/>
</dbReference>
<dbReference type="SUPFAM" id="SSF81799">
    <property type="entry name" value="Putative methyltransferase TM0872, insert domain"/>
    <property type="match status" value="1"/>
</dbReference>
<dbReference type="Proteomes" id="UP000582837">
    <property type="component" value="Unassembled WGS sequence"/>
</dbReference>
<dbReference type="InterPro" id="IPR002903">
    <property type="entry name" value="RsmH"/>
</dbReference>
<dbReference type="PANTHER" id="PTHR11265:SF0">
    <property type="entry name" value="12S RRNA N4-METHYLCYTIDINE METHYLTRANSFERASE"/>
    <property type="match status" value="1"/>
</dbReference>
<feature type="binding site" evidence="6">
    <location>
        <position position="104"/>
    </location>
    <ligand>
        <name>S-adenosyl-L-methionine</name>
        <dbReference type="ChEBI" id="CHEBI:59789"/>
    </ligand>
</feature>
<organism evidence="7 8">
    <name type="scientific">Longimicrobium terrae</name>
    <dbReference type="NCBI Taxonomy" id="1639882"/>
    <lineage>
        <taxon>Bacteria</taxon>
        <taxon>Pseudomonadati</taxon>
        <taxon>Gemmatimonadota</taxon>
        <taxon>Longimicrobiia</taxon>
        <taxon>Longimicrobiales</taxon>
        <taxon>Longimicrobiaceae</taxon>
        <taxon>Longimicrobium</taxon>
    </lineage>
</organism>
<dbReference type="PIRSF" id="PIRSF004486">
    <property type="entry name" value="MraW"/>
    <property type="match status" value="1"/>
</dbReference>
<name>A0A841H4B5_9BACT</name>
<dbReference type="SUPFAM" id="SSF53335">
    <property type="entry name" value="S-adenosyl-L-methionine-dependent methyltransferases"/>
    <property type="match status" value="1"/>
</dbReference>
<feature type="binding site" evidence="6">
    <location>
        <position position="84"/>
    </location>
    <ligand>
        <name>S-adenosyl-L-methionine</name>
        <dbReference type="ChEBI" id="CHEBI:59789"/>
    </ligand>
</feature>
<evidence type="ECO:0000256" key="2">
    <source>
        <dbReference type="ARBA" id="ARBA00022552"/>
    </source>
</evidence>
<dbReference type="Gene3D" id="3.40.50.150">
    <property type="entry name" value="Vaccinia Virus protein VP39"/>
    <property type="match status" value="1"/>
</dbReference>
<dbReference type="InterPro" id="IPR029063">
    <property type="entry name" value="SAM-dependent_MTases_sf"/>
</dbReference>
<dbReference type="Gene3D" id="1.10.150.170">
    <property type="entry name" value="Putative methyltransferase TM0872, insert domain"/>
    <property type="match status" value="1"/>
</dbReference>
<gene>
    <name evidence="6" type="primary">rsmH</name>
    <name evidence="7" type="ORF">HNQ61_004477</name>
</gene>
<feature type="binding site" evidence="6">
    <location>
        <position position="57"/>
    </location>
    <ligand>
        <name>S-adenosyl-L-methionine</name>
        <dbReference type="ChEBI" id="CHEBI:59789"/>
    </ligand>
</feature>
<comment type="catalytic activity">
    <reaction evidence="6">
        <text>cytidine(1402) in 16S rRNA + S-adenosyl-L-methionine = N(4)-methylcytidine(1402) in 16S rRNA + S-adenosyl-L-homocysteine + H(+)</text>
        <dbReference type="Rhea" id="RHEA:42928"/>
        <dbReference type="Rhea" id="RHEA-COMP:10286"/>
        <dbReference type="Rhea" id="RHEA-COMP:10287"/>
        <dbReference type="ChEBI" id="CHEBI:15378"/>
        <dbReference type="ChEBI" id="CHEBI:57856"/>
        <dbReference type="ChEBI" id="CHEBI:59789"/>
        <dbReference type="ChEBI" id="CHEBI:74506"/>
        <dbReference type="ChEBI" id="CHEBI:82748"/>
        <dbReference type="EC" id="2.1.1.199"/>
    </reaction>
</comment>